<dbReference type="NCBIfam" id="TIGR01439">
    <property type="entry name" value="lp_hng_hel_AbrB"/>
    <property type="match status" value="1"/>
</dbReference>
<dbReference type="PROSITE" id="PS51740">
    <property type="entry name" value="SPOVT_ABRB"/>
    <property type="match status" value="1"/>
</dbReference>
<dbReference type="SUPFAM" id="SSF89447">
    <property type="entry name" value="AbrB/MazE/MraZ-like"/>
    <property type="match status" value="1"/>
</dbReference>
<evidence type="ECO:0000259" key="2">
    <source>
        <dbReference type="PROSITE" id="PS51740"/>
    </source>
</evidence>
<dbReference type="Gene3D" id="2.10.260.10">
    <property type="match status" value="1"/>
</dbReference>
<dbReference type="EMBL" id="JAMTCG010000004">
    <property type="protein sequence ID" value="MCP2161521.1"/>
    <property type="molecule type" value="Genomic_DNA"/>
</dbReference>
<protein>
    <submittedName>
        <fullName evidence="3">Looped-hinge helix DNA binding domain-containing protein, AbrB family</fullName>
    </submittedName>
</protein>
<evidence type="ECO:0000313" key="3">
    <source>
        <dbReference type="EMBL" id="MCP2161521.1"/>
    </source>
</evidence>
<evidence type="ECO:0000313" key="4">
    <source>
        <dbReference type="Proteomes" id="UP001205740"/>
    </source>
</evidence>
<reference evidence="3 4" key="1">
    <citation type="submission" date="2022-06" db="EMBL/GenBank/DDBJ databases">
        <title>Genomic Encyclopedia of Archaeal and Bacterial Type Strains, Phase II (KMG-II): from individual species to whole genera.</title>
        <authorList>
            <person name="Goeker M."/>
        </authorList>
    </citation>
    <scope>NUCLEOTIDE SEQUENCE [LARGE SCALE GENOMIC DNA]</scope>
    <source>
        <strain evidence="3 4">DSM 45037</strain>
    </source>
</reference>
<dbReference type="InterPro" id="IPR037914">
    <property type="entry name" value="SpoVT-AbrB_sf"/>
</dbReference>
<keyword evidence="1" id="KW-0238">DNA-binding</keyword>
<evidence type="ECO:0000256" key="1">
    <source>
        <dbReference type="PROSITE-ProRule" id="PRU01076"/>
    </source>
</evidence>
<sequence>MSDTVVIGRQGRIVIPSDIRAELGLSAGDSVRVVRDGRRIVLERPDDAVDDLRGLLADGAGGRSLVAELLAERIAEADGPR</sequence>
<keyword evidence="4" id="KW-1185">Reference proteome</keyword>
<organism evidence="3 4">
    <name type="scientific">Williamsia serinedens</name>
    <dbReference type="NCBI Taxonomy" id="391736"/>
    <lineage>
        <taxon>Bacteria</taxon>
        <taxon>Bacillati</taxon>
        <taxon>Actinomycetota</taxon>
        <taxon>Actinomycetes</taxon>
        <taxon>Mycobacteriales</taxon>
        <taxon>Nocardiaceae</taxon>
        <taxon>Williamsia</taxon>
    </lineage>
</organism>
<dbReference type="InterPro" id="IPR007159">
    <property type="entry name" value="SpoVT-AbrB_dom"/>
</dbReference>
<name>A0ABT1H301_9NOCA</name>
<dbReference type="SMART" id="SM00966">
    <property type="entry name" value="SpoVT_AbrB"/>
    <property type="match status" value="1"/>
</dbReference>
<proteinExistence type="predicted"/>
<dbReference type="Proteomes" id="UP001205740">
    <property type="component" value="Unassembled WGS sequence"/>
</dbReference>
<gene>
    <name evidence="3" type="ORF">LX12_002716</name>
</gene>
<accession>A0ABT1H301</accession>
<comment type="caution">
    <text evidence="3">The sequence shown here is derived from an EMBL/GenBank/DDBJ whole genome shotgun (WGS) entry which is preliminary data.</text>
</comment>
<feature type="domain" description="SpoVT-AbrB" evidence="2">
    <location>
        <begin position="2"/>
        <end position="47"/>
    </location>
</feature>
<dbReference type="Pfam" id="PF04014">
    <property type="entry name" value="MazE_antitoxin"/>
    <property type="match status" value="1"/>
</dbReference>